<keyword evidence="2" id="KW-0238">DNA-binding</keyword>
<keyword evidence="1" id="KW-0805">Transcription regulation</keyword>
<evidence type="ECO:0000313" key="6">
    <source>
        <dbReference type="EMBL" id="KAK3035930.1"/>
    </source>
</evidence>
<dbReference type="SUPFAM" id="SSF101941">
    <property type="entry name" value="NAC domain"/>
    <property type="match status" value="1"/>
</dbReference>
<keyword evidence="3" id="KW-0804">Transcription</keyword>
<dbReference type="AlphaFoldDB" id="A0AA88XCQ9"/>
<accession>A0AA88XCQ9</accession>
<dbReference type="PROSITE" id="PS51005">
    <property type="entry name" value="NAC"/>
    <property type="match status" value="1"/>
</dbReference>
<dbReference type="PANTHER" id="PTHR31719">
    <property type="entry name" value="NAC TRANSCRIPTION FACTOR 56"/>
    <property type="match status" value="1"/>
</dbReference>
<dbReference type="GO" id="GO:0003677">
    <property type="term" value="F:DNA binding"/>
    <property type="evidence" value="ECO:0007669"/>
    <property type="project" value="UniProtKB-KW"/>
</dbReference>
<reference evidence="6" key="1">
    <citation type="submission" date="2022-12" db="EMBL/GenBank/DDBJ databases">
        <title>Draft genome assemblies for two species of Escallonia (Escalloniales).</title>
        <authorList>
            <person name="Chanderbali A."/>
            <person name="Dervinis C."/>
            <person name="Anghel I."/>
            <person name="Soltis D."/>
            <person name="Soltis P."/>
            <person name="Zapata F."/>
        </authorList>
    </citation>
    <scope>NUCLEOTIDE SEQUENCE</scope>
    <source>
        <strain evidence="6">UCBG64.0493</strain>
        <tissue evidence="6">Leaf</tissue>
    </source>
</reference>
<evidence type="ECO:0000313" key="7">
    <source>
        <dbReference type="Proteomes" id="UP001188597"/>
    </source>
</evidence>
<evidence type="ECO:0000256" key="3">
    <source>
        <dbReference type="ARBA" id="ARBA00023163"/>
    </source>
</evidence>
<dbReference type="Proteomes" id="UP001188597">
    <property type="component" value="Unassembled WGS sequence"/>
</dbReference>
<dbReference type="InterPro" id="IPR003441">
    <property type="entry name" value="NAC-dom"/>
</dbReference>
<evidence type="ECO:0000256" key="2">
    <source>
        <dbReference type="ARBA" id="ARBA00023125"/>
    </source>
</evidence>
<evidence type="ECO:0000256" key="4">
    <source>
        <dbReference type="ARBA" id="ARBA00023242"/>
    </source>
</evidence>
<gene>
    <name evidence="6" type="ORF">RJ639_031353</name>
</gene>
<sequence length="267" mass="29891">MKLPSPENCSTAMVAEHSLAWLHGAIHPLGWISQVPKTNENQELKGDQLYFNILRPNSAPKGASFGMATITSSSSNHEEAEEKIPQTNFSAISSRVLPYGFRFSPSDSQLIEHYLLNKIMGRELPSDYITYNAHLYEHHPAAQAAIDISARACRLEDKNAAYFFTHSKPSLIQKNGYWKASAEDVQIENNENQIVGFKRTLVFYQGKVAEGERTHWTVLEYRVNPKAIPNLDSSLETEVRILRLLADLNVAVDATIVARTKYQAGSS</sequence>
<proteinExistence type="predicted"/>
<keyword evidence="4" id="KW-0539">Nucleus</keyword>
<protein>
    <recommendedName>
        <fullName evidence="5">NAC domain-containing protein</fullName>
    </recommendedName>
</protein>
<dbReference type="PANTHER" id="PTHR31719:SF179">
    <property type="entry name" value="OS08G0148400 PROTEIN"/>
    <property type="match status" value="1"/>
</dbReference>
<dbReference type="Gene3D" id="2.170.150.80">
    <property type="entry name" value="NAC domain"/>
    <property type="match status" value="1"/>
</dbReference>
<dbReference type="GO" id="GO:0006355">
    <property type="term" value="P:regulation of DNA-templated transcription"/>
    <property type="evidence" value="ECO:0007669"/>
    <property type="project" value="InterPro"/>
</dbReference>
<dbReference type="InterPro" id="IPR036093">
    <property type="entry name" value="NAC_dom_sf"/>
</dbReference>
<keyword evidence="7" id="KW-1185">Reference proteome</keyword>
<organism evidence="6 7">
    <name type="scientific">Escallonia herrerae</name>
    <dbReference type="NCBI Taxonomy" id="1293975"/>
    <lineage>
        <taxon>Eukaryota</taxon>
        <taxon>Viridiplantae</taxon>
        <taxon>Streptophyta</taxon>
        <taxon>Embryophyta</taxon>
        <taxon>Tracheophyta</taxon>
        <taxon>Spermatophyta</taxon>
        <taxon>Magnoliopsida</taxon>
        <taxon>eudicotyledons</taxon>
        <taxon>Gunneridae</taxon>
        <taxon>Pentapetalae</taxon>
        <taxon>asterids</taxon>
        <taxon>campanulids</taxon>
        <taxon>Escalloniales</taxon>
        <taxon>Escalloniaceae</taxon>
        <taxon>Escallonia</taxon>
    </lineage>
</organism>
<name>A0AA88XCQ9_9ASTE</name>
<feature type="domain" description="NAC" evidence="5">
    <location>
        <begin position="97"/>
        <end position="247"/>
    </location>
</feature>
<comment type="caution">
    <text evidence="6">The sequence shown here is derived from an EMBL/GenBank/DDBJ whole genome shotgun (WGS) entry which is preliminary data.</text>
</comment>
<evidence type="ECO:0000259" key="5">
    <source>
        <dbReference type="PROSITE" id="PS51005"/>
    </source>
</evidence>
<dbReference type="EMBL" id="JAVXUP010000162">
    <property type="protein sequence ID" value="KAK3035930.1"/>
    <property type="molecule type" value="Genomic_DNA"/>
</dbReference>
<evidence type="ECO:0000256" key="1">
    <source>
        <dbReference type="ARBA" id="ARBA00023015"/>
    </source>
</evidence>
<dbReference type="Pfam" id="PF02365">
    <property type="entry name" value="NAM"/>
    <property type="match status" value="1"/>
</dbReference>